<dbReference type="PROSITE" id="PS51257">
    <property type="entry name" value="PROKAR_LIPOPROTEIN"/>
    <property type="match status" value="1"/>
</dbReference>
<dbReference type="Pfam" id="PF14270">
    <property type="entry name" value="DUF4358"/>
    <property type="match status" value="1"/>
</dbReference>
<sequence length="163" mass="18356">MKKSLSVAIIVLVIISLVGCGKQEPNVAVKEIMMNIEKEIESVSSLAKLNLTNQELSEFDKQVIASYGINLEDVEEGIIRYPMINLSAEEVAVIKVKDPSKASVIKEGFEKHVQQQLKAFENYVPKNYEIVKNHILKVEGKYIFLAISEDAEKMEEIFDNALK</sequence>
<reference evidence="1 2" key="1">
    <citation type="submission" date="2019-07" db="EMBL/GenBank/DDBJ databases">
        <title>Complete genome of Crassaminicella thermophila SY095.</title>
        <authorList>
            <person name="Li X."/>
        </authorList>
    </citation>
    <scope>NUCLEOTIDE SEQUENCE [LARGE SCALE GENOMIC DNA]</scope>
    <source>
        <strain evidence="1 2">SY095</strain>
    </source>
</reference>
<dbReference type="Proteomes" id="UP000324646">
    <property type="component" value="Chromosome"/>
</dbReference>
<dbReference type="RefSeq" id="WP_148809586.1">
    <property type="nucleotide sequence ID" value="NZ_CP042243.1"/>
</dbReference>
<dbReference type="OrthoDB" id="1797583at2"/>
<evidence type="ECO:0000313" key="2">
    <source>
        <dbReference type="Proteomes" id="UP000324646"/>
    </source>
</evidence>
<evidence type="ECO:0000313" key="1">
    <source>
        <dbReference type="EMBL" id="QEK12431.1"/>
    </source>
</evidence>
<dbReference type="KEGG" id="crs:FQB35_08610"/>
<protein>
    <submittedName>
        <fullName evidence="1">DUF4358 domain-containing protein</fullName>
    </submittedName>
</protein>
<accession>A0A5C0SDS6</accession>
<organism evidence="1 2">
    <name type="scientific">Crassaminicella thermophila</name>
    <dbReference type="NCBI Taxonomy" id="2599308"/>
    <lineage>
        <taxon>Bacteria</taxon>
        <taxon>Bacillati</taxon>
        <taxon>Bacillota</taxon>
        <taxon>Clostridia</taxon>
        <taxon>Eubacteriales</taxon>
        <taxon>Clostridiaceae</taxon>
        <taxon>Crassaminicella</taxon>
    </lineage>
</organism>
<dbReference type="AlphaFoldDB" id="A0A5C0SDS6"/>
<gene>
    <name evidence="1" type="ORF">FQB35_08610</name>
</gene>
<proteinExistence type="predicted"/>
<dbReference type="InterPro" id="IPR025648">
    <property type="entry name" value="DUF4358"/>
</dbReference>
<name>A0A5C0SDS6_CRATE</name>
<dbReference type="EMBL" id="CP042243">
    <property type="protein sequence ID" value="QEK12431.1"/>
    <property type="molecule type" value="Genomic_DNA"/>
</dbReference>
<keyword evidence="2" id="KW-1185">Reference proteome</keyword>